<dbReference type="Gene3D" id="3.40.50.720">
    <property type="entry name" value="NAD(P)-binding Rossmann-like Domain"/>
    <property type="match status" value="1"/>
</dbReference>
<evidence type="ECO:0000256" key="2">
    <source>
        <dbReference type="ARBA" id="ARBA00022857"/>
    </source>
</evidence>
<dbReference type="InterPro" id="IPR036291">
    <property type="entry name" value="NAD(P)-bd_dom_sf"/>
</dbReference>
<dbReference type="SUPFAM" id="SSF51735">
    <property type="entry name" value="NAD(P)-binding Rossmann-fold domains"/>
    <property type="match status" value="1"/>
</dbReference>
<evidence type="ECO:0000313" key="6">
    <source>
        <dbReference type="Proteomes" id="UP000799291"/>
    </source>
</evidence>
<evidence type="ECO:0000256" key="1">
    <source>
        <dbReference type="ARBA" id="ARBA00005725"/>
    </source>
</evidence>
<dbReference type="GO" id="GO:0016491">
    <property type="term" value="F:oxidoreductase activity"/>
    <property type="evidence" value="ECO:0007669"/>
    <property type="project" value="UniProtKB-KW"/>
</dbReference>
<evidence type="ECO:0000259" key="4">
    <source>
        <dbReference type="Pfam" id="PF13460"/>
    </source>
</evidence>
<evidence type="ECO:0000256" key="3">
    <source>
        <dbReference type="ARBA" id="ARBA00023002"/>
    </source>
</evidence>
<accession>A0A6G1IU05</accession>
<sequence>MELKNIAILGPRGNVGTAIITELLKHSDRFTITAISRPTSTYTPLADSKITTKVANFTSFDSLKDAFAGHDTIVNCISGGATQYDPSKLIIDAAVAAGVKMFFANEYIGNLNSEQFRRMPEFFAGGKFRIREYLEVLGKEGKINWTALNGGPFFDMWLMKGPAGFDIHNRSARIYGTGNNPLFWTPLPTIAHAAVNMLLHPGPILNRAIYISSIPGLTQNTILDTLETVLNSKFTITNVDVAQINRNAKIALERGEIGKAMKGLTISNQFYEGDCENDFTGLIENDLVGVKQASIEEAVNDAIQRYGENTPVVDGMYKVDPCEV</sequence>
<organism evidence="5 6">
    <name type="scientific">Lentithecium fluviatile CBS 122367</name>
    <dbReference type="NCBI Taxonomy" id="1168545"/>
    <lineage>
        <taxon>Eukaryota</taxon>
        <taxon>Fungi</taxon>
        <taxon>Dikarya</taxon>
        <taxon>Ascomycota</taxon>
        <taxon>Pezizomycotina</taxon>
        <taxon>Dothideomycetes</taxon>
        <taxon>Pleosporomycetidae</taxon>
        <taxon>Pleosporales</taxon>
        <taxon>Massarineae</taxon>
        <taxon>Lentitheciaceae</taxon>
        <taxon>Lentithecium</taxon>
    </lineage>
</organism>
<dbReference type="EMBL" id="MU005590">
    <property type="protein sequence ID" value="KAF2681726.1"/>
    <property type="molecule type" value="Genomic_DNA"/>
</dbReference>
<feature type="domain" description="NAD(P)-binding" evidence="4">
    <location>
        <begin position="12"/>
        <end position="149"/>
    </location>
</feature>
<name>A0A6G1IU05_9PLEO</name>
<keyword evidence="2" id="KW-0521">NADP</keyword>
<dbReference type="InterPro" id="IPR016040">
    <property type="entry name" value="NAD(P)-bd_dom"/>
</dbReference>
<reference evidence="5" key="1">
    <citation type="journal article" date="2020" name="Stud. Mycol.">
        <title>101 Dothideomycetes genomes: a test case for predicting lifestyles and emergence of pathogens.</title>
        <authorList>
            <person name="Haridas S."/>
            <person name="Albert R."/>
            <person name="Binder M."/>
            <person name="Bloem J."/>
            <person name="Labutti K."/>
            <person name="Salamov A."/>
            <person name="Andreopoulos B."/>
            <person name="Baker S."/>
            <person name="Barry K."/>
            <person name="Bills G."/>
            <person name="Bluhm B."/>
            <person name="Cannon C."/>
            <person name="Castanera R."/>
            <person name="Culley D."/>
            <person name="Daum C."/>
            <person name="Ezra D."/>
            <person name="Gonzalez J."/>
            <person name="Henrissat B."/>
            <person name="Kuo A."/>
            <person name="Liang C."/>
            <person name="Lipzen A."/>
            <person name="Lutzoni F."/>
            <person name="Magnuson J."/>
            <person name="Mondo S."/>
            <person name="Nolan M."/>
            <person name="Ohm R."/>
            <person name="Pangilinan J."/>
            <person name="Park H.-J."/>
            <person name="Ramirez L."/>
            <person name="Alfaro M."/>
            <person name="Sun H."/>
            <person name="Tritt A."/>
            <person name="Yoshinaga Y."/>
            <person name="Zwiers L.-H."/>
            <person name="Turgeon B."/>
            <person name="Goodwin S."/>
            <person name="Spatafora J."/>
            <person name="Crous P."/>
            <person name="Grigoriev I."/>
        </authorList>
    </citation>
    <scope>NUCLEOTIDE SEQUENCE</scope>
    <source>
        <strain evidence="5">CBS 122367</strain>
    </source>
</reference>
<keyword evidence="6" id="KW-1185">Reference proteome</keyword>
<proteinExistence type="inferred from homology"/>
<gene>
    <name evidence="5" type="ORF">K458DRAFT_371577</name>
</gene>
<dbReference type="Proteomes" id="UP000799291">
    <property type="component" value="Unassembled WGS sequence"/>
</dbReference>
<keyword evidence="3" id="KW-0560">Oxidoreductase</keyword>
<dbReference type="PANTHER" id="PTHR47706">
    <property type="entry name" value="NMRA-LIKE FAMILY PROTEIN"/>
    <property type="match status" value="1"/>
</dbReference>
<evidence type="ECO:0000313" key="5">
    <source>
        <dbReference type="EMBL" id="KAF2681726.1"/>
    </source>
</evidence>
<dbReference type="AlphaFoldDB" id="A0A6G1IU05"/>
<dbReference type="InterPro" id="IPR051609">
    <property type="entry name" value="NmrA/Isoflavone_reductase-like"/>
</dbReference>
<comment type="similarity">
    <text evidence="1">Belongs to the NmrA-type oxidoreductase family. Isoflavone reductase subfamily.</text>
</comment>
<dbReference type="PANTHER" id="PTHR47706:SF10">
    <property type="entry name" value="NMRA-LIKE DOMAIN-CONTAINING PROTEIN"/>
    <property type="match status" value="1"/>
</dbReference>
<dbReference type="OrthoDB" id="419598at2759"/>
<protein>
    <submittedName>
        <fullName evidence="5">NAD(P)-binding protein</fullName>
    </submittedName>
</protein>
<dbReference type="Pfam" id="PF13460">
    <property type="entry name" value="NAD_binding_10"/>
    <property type="match status" value="1"/>
</dbReference>